<keyword evidence="2" id="KW-1185">Reference proteome</keyword>
<sequence>MTLKNSESKEGFTVVLHSCRTGRTTVDKNGNLTESVAEKMSGSKEMKDVTIIAPDERDGFSNKGT</sequence>
<protein>
    <submittedName>
        <fullName evidence="1">Uncharacterized protein</fullName>
    </submittedName>
</protein>
<dbReference type="AlphaFoldDB" id="A0A1B8ZL80"/>
<gene>
    <name evidence="1" type="ORF">BBI01_09170</name>
</gene>
<comment type="caution">
    <text evidence="1">The sequence shown here is derived from an EMBL/GenBank/DDBJ whole genome shotgun (WGS) entry which is preliminary data.</text>
</comment>
<proteinExistence type="predicted"/>
<name>A0A1B8ZL80_9FLAO</name>
<dbReference type="EMBL" id="MAYH01000023">
    <property type="protein sequence ID" value="OCA72297.1"/>
    <property type="molecule type" value="Genomic_DNA"/>
</dbReference>
<evidence type="ECO:0000313" key="1">
    <source>
        <dbReference type="EMBL" id="OCA72297.1"/>
    </source>
</evidence>
<dbReference type="Proteomes" id="UP000092651">
    <property type="component" value="Unassembled WGS sequence"/>
</dbReference>
<reference evidence="1 2" key="1">
    <citation type="submission" date="2016-07" db="EMBL/GenBank/DDBJ databases">
        <authorList>
            <person name="Jeong J.-J."/>
            <person name="Kim D.W."/>
            <person name="Sang M.K."/>
            <person name="Choi I.-G."/>
            <person name="Kim K.D."/>
        </authorList>
    </citation>
    <scope>NUCLEOTIDE SEQUENCE [LARGE SCALE GENOMIC DNA]</scope>
    <source>
        <strain evidence="1 2">UTM-3</strain>
    </source>
</reference>
<evidence type="ECO:0000313" key="2">
    <source>
        <dbReference type="Proteomes" id="UP000092651"/>
    </source>
</evidence>
<organism evidence="1 2">
    <name type="scientific">Chryseobacterium artocarpi</name>
    <dbReference type="NCBI Taxonomy" id="1414727"/>
    <lineage>
        <taxon>Bacteria</taxon>
        <taxon>Pseudomonadati</taxon>
        <taxon>Bacteroidota</taxon>
        <taxon>Flavobacteriia</taxon>
        <taxon>Flavobacteriales</taxon>
        <taxon>Weeksellaceae</taxon>
        <taxon>Chryseobacterium group</taxon>
        <taxon>Chryseobacterium</taxon>
    </lineage>
</organism>
<accession>A0A1B8ZL80</accession>